<name>J5RCF5_TRIAS</name>
<comment type="function">
    <text evidence="2">Part of the endoplasmic reticulum membrane protein complex (EMC) that enables the energy-independent insertion into endoplasmic reticulum membranes of newly synthesized membrane proteins.</text>
</comment>
<dbReference type="GeneID" id="25990397"/>
<comment type="subcellular location">
    <subcellularLocation>
        <location evidence="2">Endoplasmic reticulum membrane</location>
        <topology evidence="2">Peripheral membrane protein</topology>
        <orientation evidence="2">Cytoplasmic side</orientation>
    </subcellularLocation>
</comment>
<dbReference type="InterPro" id="IPR039856">
    <property type="entry name" value="EMC2-like"/>
</dbReference>
<keyword evidence="2" id="KW-0256">Endoplasmic reticulum</keyword>
<dbReference type="KEGG" id="tasa:A1Q1_06885"/>
<organism evidence="3 4">
    <name type="scientific">Trichosporon asahii var. asahii (strain ATCC 90039 / CBS 2479 / JCM 2466 / KCTC 7840 / NBRC 103889/ NCYC 2677 / UAMH 7654)</name>
    <name type="common">Yeast</name>
    <dbReference type="NCBI Taxonomy" id="1186058"/>
    <lineage>
        <taxon>Eukaryota</taxon>
        <taxon>Fungi</taxon>
        <taxon>Dikarya</taxon>
        <taxon>Basidiomycota</taxon>
        <taxon>Agaricomycotina</taxon>
        <taxon>Tremellomycetes</taxon>
        <taxon>Trichosporonales</taxon>
        <taxon>Trichosporonaceae</taxon>
        <taxon>Trichosporon</taxon>
    </lineage>
</organism>
<dbReference type="EMBL" id="ALBS01000043">
    <property type="protein sequence ID" value="EJT51888.1"/>
    <property type="molecule type" value="Genomic_DNA"/>
</dbReference>
<dbReference type="Proteomes" id="UP000002748">
    <property type="component" value="Unassembled WGS sequence"/>
</dbReference>
<dbReference type="InterPro" id="IPR011990">
    <property type="entry name" value="TPR-like_helical_dom_sf"/>
</dbReference>
<comment type="subunit">
    <text evidence="2">Component of the ER membrane protein complex (EMC).</text>
</comment>
<dbReference type="PANTHER" id="PTHR12760">
    <property type="entry name" value="TETRATRICOPEPTIDE REPEAT PROTEIN"/>
    <property type="match status" value="1"/>
</dbReference>
<dbReference type="RefSeq" id="XP_014182609.1">
    <property type="nucleotide sequence ID" value="XM_014327134.1"/>
</dbReference>
<dbReference type="OrthoDB" id="124397at2759"/>
<keyword evidence="1" id="KW-0802">TPR repeat</keyword>
<protein>
    <recommendedName>
        <fullName evidence="2">ER membrane protein complex subunit 2</fullName>
    </recommendedName>
</protein>
<dbReference type="VEuPathDB" id="FungiDB:A1Q1_06885"/>
<dbReference type="Gene3D" id="1.25.40.10">
    <property type="entry name" value="Tetratricopeptide repeat domain"/>
    <property type="match status" value="1"/>
</dbReference>
<accession>J5RCF5</accession>
<evidence type="ECO:0000313" key="3">
    <source>
        <dbReference type="EMBL" id="EJT51888.1"/>
    </source>
</evidence>
<dbReference type="AlphaFoldDB" id="J5RCF5"/>
<sequence length="273" mass="30322">MSQADVDQLARWRTLGARRSAEVLDIAPRVLASGRLSDSEQLAVAAIDMGQIGVATIRLLEAKFRKSPRVDILLGLRLEAHGEVEKARQIYERLLKEDQCNVSAHRRLIAISPNPIPPLVRYLDTFHTDPEGWSLLADLYADDGAYAQSMTALGQLMLLQTWDAQAVERAGETAYTSGDLQLALKYFLRAIEMATAPEGNTIPQNTRAWWGVKQCAERLLANPKMETSVPDKDITKPDTLRKLDALAAQMILKPEGRSLRLRRQALGEAQVAK</sequence>
<gene>
    <name evidence="3" type="ORF">A1Q1_06885</name>
</gene>
<evidence type="ECO:0000256" key="2">
    <source>
        <dbReference type="RuleBase" id="RU367091"/>
    </source>
</evidence>
<dbReference type="HOGENOM" id="CLU_052388_1_2_1"/>
<comment type="similarity">
    <text evidence="2">Belongs to the EMC2 family.</text>
</comment>
<reference evidence="3 4" key="1">
    <citation type="journal article" date="2012" name="Eukaryot. Cell">
        <title>Draft genome sequence of CBS 2479, the standard type strain of Trichosporon asahii.</title>
        <authorList>
            <person name="Yang R.Y."/>
            <person name="Li H.T."/>
            <person name="Zhu H."/>
            <person name="Zhou G.P."/>
            <person name="Wang M."/>
            <person name="Wang L."/>
        </authorList>
    </citation>
    <scope>NUCLEOTIDE SEQUENCE [LARGE SCALE GENOMIC DNA]</scope>
    <source>
        <strain evidence="4">ATCC 90039 / CBS 2479 / JCM 2466 / KCTC 7840 / NCYC 2677 / UAMH 7654</strain>
    </source>
</reference>
<dbReference type="SUPFAM" id="SSF48452">
    <property type="entry name" value="TPR-like"/>
    <property type="match status" value="1"/>
</dbReference>
<comment type="caution">
    <text evidence="3">The sequence shown here is derived from an EMBL/GenBank/DDBJ whole genome shotgun (WGS) entry which is preliminary data.</text>
</comment>
<proteinExistence type="inferred from homology"/>
<evidence type="ECO:0000313" key="4">
    <source>
        <dbReference type="Proteomes" id="UP000002748"/>
    </source>
</evidence>
<keyword evidence="2" id="KW-0472">Membrane</keyword>
<dbReference type="GO" id="GO:0072546">
    <property type="term" value="C:EMC complex"/>
    <property type="evidence" value="ECO:0007669"/>
    <property type="project" value="UniProtKB-UniRule"/>
</dbReference>
<evidence type="ECO:0000256" key="1">
    <source>
        <dbReference type="ARBA" id="ARBA00022803"/>
    </source>
</evidence>